<dbReference type="InterPro" id="IPR008719">
    <property type="entry name" value="N2O_reductase_NosL"/>
</dbReference>
<dbReference type="PANTHER" id="PTHR41247">
    <property type="entry name" value="HTH-TYPE TRANSCRIPTIONAL REPRESSOR YCNK"/>
    <property type="match status" value="1"/>
</dbReference>
<dbReference type="PANTHER" id="PTHR41247:SF1">
    <property type="entry name" value="HTH-TYPE TRANSCRIPTIONAL REPRESSOR YCNK"/>
    <property type="match status" value="1"/>
</dbReference>
<dbReference type="PROSITE" id="PS51257">
    <property type="entry name" value="PROKAR_LIPOPROTEIN"/>
    <property type="match status" value="1"/>
</dbReference>
<evidence type="ECO:0000313" key="3">
    <source>
        <dbReference type="Proteomes" id="UP000182489"/>
    </source>
</evidence>
<dbReference type="Pfam" id="PF05573">
    <property type="entry name" value="NosL"/>
    <property type="match status" value="1"/>
</dbReference>
<dbReference type="Proteomes" id="UP000182489">
    <property type="component" value="Unassembled WGS sequence"/>
</dbReference>
<dbReference type="SUPFAM" id="SSF160387">
    <property type="entry name" value="NosL/MerB-like"/>
    <property type="match status" value="1"/>
</dbReference>
<feature type="signal peptide" evidence="1">
    <location>
        <begin position="1"/>
        <end position="20"/>
    </location>
</feature>
<dbReference type="AlphaFoldDB" id="A0AB38CG17"/>
<protein>
    <submittedName>
        <fullName evidence="2">Copper chaperone NosL</fullName>
    </submittedName>
</protein>
<evidence type="ECO:0000313" key="2">
    <source>
        <dbReference type="EMBL" id="SFY26236.1"/>
    </source>
</evidence>
<sequence length="173" mass="18629">MTIFHLRRSALAALATLALAACTYSATNLPAIDPSDEAACALDGMLLRDFPGPKAQVRFADGKTSYFCDVKELLGEMLAPEQRRATSAFYVQDMGSANWQQPQGHWIGAHDALYVLGSKAQGSMGPAIASFSRQVDAEAFVRKEGGRVLRFMQITPALLNEASGAMPTHVMAH</sequence>
<proteinExistence type="predicted"/>
<dbReference type="RefSeq" id="WP_072456932.1">
    <property type="nucleotide sequence ID" value="NZ_FPKH01000008.1"/>
</dbReference>
<dbReference type="Gene3D" id="3.30.70.2050">
    <property type="match status" value="1"/>
</dbReference>
<comment type="caution">
    <text evidence="2">The sequence shown here is derived from an EMBL/GenBank/DDBJ whole genome shotgun (WGS) entry which is preliminary data.</text>
</comment>
<reference evidence="2 3" key="1">
    <citation type="submission" date="2016-11" db="EMBL/GenBank/DDBJ databases">
        <authorList>
            <person name="Varghese N."/>
            <person name="Submissions S."/>
        </authorList>
    </citation>
    <scope>NUCLEOTIDE SEQUENCE [LARGE SCALE GENOMIC DNA]</scope>
    <source>
        <strain evidence="2 3">NFR18</strain>
    </source>
</reference>
<name>A0AB38CG17_9BURK</name>
<evidence type="ECO:0000256" key="1">
    <source>
        <dbReference type="SAM" id="SignalP"/>
    </source>
</evidence>
<organism evidence="2 3">
    <name type="scientific">Janthinobacterium lividum</name>
    <dbReference type="NCBI Taxonomy" id="29581"/>
    <lineage>
        <taxon>Bacteria</taxon>
        <taxon>Pseudomonadati</taxon>
        <taxon>Pseudomonadota</taxon>
        <taxon>Betaproteobacteria</taxon>
        <taxon>Burkholderiales</taxon>
        <taxon>Oxalobacteraceae</taxon>
        <taxon>Janthinobacterium</taxon>
    </lineage>
</organism>
<keyword evidence="1" id="KW-0732">Signal</keyword>
<dbReference type="EMBL" id="FPKH01000008">
    <property type="protein sequence ID" value="SFY26236.1"/>
    <property type="molecule type" value="Genomic_DNA"/>
</dbReference>
<feature type="chain" id="PRO_5044194956" evidence="1">
    <location>
        <begin position="21"/>
        <end position="173"/>
    </location>
</feature>
<accession>A0AB38CG17</accession>
<dbReference type="Gene3D" id="3.30.70.2060">
    <property type="match status" value="1"/>
</dbReference>
<gene>
    <name evidence="2" type="ORF">SAMN03097694_5449</name>
</gene>